<dbReference type="SUPFAM" id="SSF54285">
    <property type="entry name" value="MoaD/ThiS"/>
    <property type="match status" value="1"/>
</dbReference>
<proteinExistence type="predicted"/>
<dbReference type="EMBL" id="BARS01023806">
    <property type="protein sequence ID" value="GAG00919.1"/>
    <property type="molecule type" value="Genomic_DNA"/>
</dbReference>
<accession>X0U572</accession>
<gene>
    <name evidence="1" type="ORF">S01H1_37882</name>
</gene>
<name>X0U572_9ZZZZ</name>
<evidence type="ECO:0000313" key="1">
    <source>
        <dbReference type="EMBL" id="GAG00919.1"/>
    </source>
</evidence>
<dbReference type="Gene3D" id="3.10.20.30">
    <property type="match status" value="1"/>
</dbReference>
<protein>
    <recommendedName>
        <fullName evidence="2">Thiamine biosynthesis protein ThiS</fullName>
    </recommendedName>
</protein>
<dbReference type="InterPro" id="IPR012675">
    <property type="entry name" value="Beta-grasp_dom_sf"/>
</dbReference>
<feature type="non-terminal residue" evidence="1">
    <location>
        <position position="37"/>
    </location>
</feature>
<organism evidence="1">
    <name type="scientific">marine sediment metagenome</name>
    <dbReference type="NCBI Taxonomy" id="412755"/>
    <lineage>
        <taxon>unclassified sequences</taxon>
        <taxon>metagenomes</taxon>
        <taxon>ecological metagenomes</taxon>
    </lineage>
</organism>
<dbReference type="AlphaFoldDB" id="X0U572"/>
<evidence type="ECO:0008006" key="2">
    <source>
        <dbReference type="Google" id="ProtNLM"/>
    </source>
</evidence>
<reference evidence="1" key="1">
    <citation type="journal article" date="2014" name="Front. Microbiol.">
        <title>High frequency of phylogenetically diverse reductive dehalogenase-homologous genes in deep subseafloor sedimentary metagenomes.</title>
        <authorList>
            <person name="Kawai M."/>
            <person name="Futagami T."/>
            <person name="Toyoda A."/>
            <person name="Takaki Y."/>
            <person name="Nishi S."/>
            <person name="Hori S."/>
            <person name="Arai W."/>
            <person name="Tsubouchi T."/>
            <person name="Morono Y."/>
            <person name="Uchiyama I."/>
            <person name="Ito T."/>
            <person name="Fujiyama A."/>
            <person name="Inagaki F."/>
            <person name="Takami H."/>
        </authorList>
    </citation>
    <scope>NUCLEOTIDE SEQUENCE</scope>
    <source>
        <strain evidence="1">Expedition CK06-06</strain>
    </source>
</reference>
<dbReference type="InterPro" id="IPR016155">
    <property type="entry name" value="Mopterin_synth/thiamin_S_b"/>
</dbReference>
<sequence>MIKVNGRDREWEEDLTVTLLLERFKYTFPLIMVKVNG</sequence>
<comment type="caution">
    <text evidence="1">The sequence shown here is derived from an EMBL/GenBank/DDBJ whole genome shotgun (WGS) entry which is preliminary data.</text>
</comment>